<name>A0A7C8RMH0_ORBOL</name>
<accession>A0A7C8RMH0</accession>
<protein>
    <submittedName>
        <fullName evidence="1">Uncharacterized protein</fullName>
    </submittedName>
</protein>
<dbReference type="AlphaFoldDB" id="A0A7C8RMH0"/>
<gene>
    <name evidence="1" type="ORF">TWF970_000146</name>
</gene>
<reference evidence="1 2" key="1">
    <citation type="submission" date="2020-01" db="EMBL/GenBank/DDBJ databases">
        <authorList>
            <person name="Palmer J.M."/>
        </authorList>
    </citation>
    <scope>NUCLEOTIDE SEQUENCE [LARGE SCALE GENOMIC DNA]</scope>
    <source>
        <strain evidence="1 2">TWF970</strain>
    </source>
</reference>
<dbReference type="EMBL" id="JAABOJ010000001">
    <property type="protein sequence ID" value="KAF3290885.1"/>
    <property type="molecule type" value="Genomic_DNA"/>
</dbReference>
<sequence length="179" mass="19792">MKIKDLAAIAKVEASGLVSPITKIYNPTVDGEDVRGDIIFVQPDLFNSLFSEYTSDGTTTSTQGNVQRYRFLAHTCELNMKNMADGCSFWQYPCLPLNSFSIVDAFEKPAGSTAMMKPLDTDKIPATDGVEKLMVERLNNGYSLVKYRVQTGEETVAFTRGPLIPTKATTTNWIQESMA</sequence>
<comment type="caution">
    <text evidence="1">The sequence shown here is derived from an EMBL/GenBank/DDBJ whole genome shotgun (WGS) entry which is preliminary data.</text>
</comment>
<proteinExistence type="predicted"/>
<organism evidence="1 2">
    <name type="scientific">Orbilia oligospora</name>
    <name type="common">Nematode-trapping fungus</name>
    <name type="synonym">Arthrobotrys oligospora</name>
    <dbReference type="NCBI Taxonomy" id="2813651"/>
    <lineage>
        <taxon>Eukaryota</taxon>
        <taxon>Fungi</taxon>
        <taxon>Dikarya</taxon>
        <taxon>Ascomycota</taxon>
        <taxon>Pezizomycotina</taxon>
        <taxon>Orbiliomycetes</taxon>
        <taxon>Orbiliales</taxon>
        <taxon>Orbiliaceae</taxon>
        <taxon>Orbilia</taxon>
    </lineage>
</organism>
<evidence type="ECO:0000313" key="2">
    <source>
        <dbReference type="Proteomes" id="UP000474640"/>
    </source>
</evidence>
<dbReference type="OrthoDB" id="3029913at2759"/>
<dbReference type="Proteomes" id="UP000474640">
    <property type="component" value="Unassembled WGS sequence"/>
</dbReference>
<evidence type="ECO:0000313" key="1">
    <source>
        <dbReference type="EMBL" id="KAF3290885.1"/>
    </source>
</evidence>